<evidence type="ECO:0000313" key="8">
    <source>
        <dbReference type="Proteomes" id="UP001146120"/>
    </source>
</evidence>
<evidence type="ECO:0000256" key="2">
    <source>
        <dbReference type="ARBA" id="ARBA00022692"/>
    </source>
</evidence>
<evidence type="ECO:0000256" key="4">
    <source>
        <dbReference type="ARBA" id="ARBA00023136"/>
    </source>
</evidence>
<comment type="caution">
    <text evidence="7">The sequence shown here is derived from an EMBL/GenBank/DDBJ whole genome shotgun (WGS) entry which is preliminary data.</text>
</comment>
<feature type="transmembrane region" description="Helical" evidence="5">
    <location>
        <begin position="250"/>
        <end position="277"/>
    </location>
</feature>
<evidence type="ECO:0000259" key="6">
    <source>
        <dbReference type="Pfam" id="PF04547"/>
    </source>
</evidence>
<feature type="domain" description="Anoctamin transmembrane" evidence="6">
    <location>
        <begin position="143"/>
        <end position="277"/>
    </location>
</feature>
<dbReference type="Pfam" id="PF04547">
    <property type="entry name" value="Anoctamin"/>
    <property type="match status" value="2"/>
</dbReference>
<organism evidence="7 8">
    <name type="scientific">Lagenidium giganteum</name>
    <dbReference type="NCBI Taxonomy" id="4803"/>
    <lineage>
        <taxon>Eukaryota</taxon>
        <taxon>Sar</taxon>
        <taxon>Stramenopiles</taxon>
        <taxon>Oomycota</taxon>
        <taxon>Peronosporomycetes</taxon>
        <taxon>Pythiales</taxon>
        <taxon>Pythiaceae</taxon>
    </lineage>
</organism>
<evidence type="ECO:0000256" key="3">
    <source>
        <dbReference type="ARBA" id="ARBA00022989"/>
    </source>
</evidence>
<feature type="transmembrane region" description="Helical" evidence="5">
    <location>
        <begin position="143"/>
        <end position="160"/>
    </location>
</feature>
<evidence type="ECO:0000256" key="5">
    <source>
        <dbReference type="SAM" id="Phobius"/>
    </source>
</evidence>
<dbReference type="AlphaFoldDB" id="A0AAV2YU72"/>
<accession>A0AAV2YU72</accession>
<dbReference type="PANTHER" id="PTHR12308:SF73">
    <property type="entry name" value="ANOCTAMIN"/>
    <property type="match status" value="1"/>
</dbReference>
<protein>
    <recommendedName>
        <fullName evidence="6">Anoctamin transmembrane domain-containing protein</fullName>
    </recommendedName>
</protein>
<keyword evidence="8" id="KW-1185">Reference proteome</keyword>
<keyword evidence="4 5" id="KW-0472">Membrane</keyword>
<feature type="domain" description="Anoctamin transmembrane" evidence="6">
    <location>
        <begin position="296"/>
        <end position="416"/>
    </location>
</feature>
<feature type="transmembrane region" description="Helical" evidence="5">
    <location>
        <begin position="180"/>
        <end position="200"/>
    </location>
</feature>
<dbReference type="EMBL" id="DAKRPA010000112">
    <property type="protein sequence ID" value="DAZ98222.1"/>
    <property type="molecule type" value="Genomic_DNA"/>
</dbReference>
<comment type="subcellular location">
    <subcellularLocation>
        <location evidence="1">Membrane</location>
        <topology evidence="1">Multi-pass membrane protein</topology>
    </subcellularLocation>
</comment>
<evidence type="ECO:0000256" key="1">
    <source>
        <dbReference type="ARBA" id="ARBA00004141"/>
    </source>
</evidence>
<evidence type="ECO:0000313" key="7">
    <source>
        <dbReference type="EMBL" id="DAZ98222.1"/>
    </source>
</evidence>
<dbReference type="Proteomes" id="UP001146120">
    <property type="component" value="Unassembled WGS sequence"/>
</dbReference>
<name>A0AAV2YU72_9STRA</name>
<proteinExistence type="predicted"/>
<keyword evidence="3 5" id="KW-1133">Transmembrane helix</keyword>
<reference evidence="7" key="1">
    <citation type="submission" date="2022-11" db="EMBL/GenBank/DDBJ databases">
        <authorList>
            <person name="Morgan W.R."/>
            <person name="Tartar A."/>
        </authorList>
    </citation>
    <scope>NUCLEOTIDE SEQUENCE</scope>
    <source>
        <strain evidence="7">ARSEF 373</strain>
    </source>
</reference>
<dbReference type="GO" id="GO:0016020">
    <property type="term" value="C:membrane"/>
    <property type="evidence" value="ECO:0007669"/>
    <property type="project" value="UniProtKB-SubCell"/>
</dbReference>
<dbReference type="InterPro" id="IPR007632">
    <property type="entry name" value="Anoctamin"/>
</dbReference>
<gene>
    <name evidence="7" type="ORF">N0F65_011690</name>
</gene>
<reference evidence="7" key="2">
    <citation type="journal article" date="2023" name="Microbiol Resour">
        <title>Decontamination and Annotation of the Draft Genome Sequence of the Oomycete Lagenidium giganteum ARSEF 373.</title>
        <authorList>
            <person name="Morgan W.R."/>
            <person name="Tartar A."/>
        </authorList>
    </citation>
    <scope>NUCLEOTIDE SEQUENCE</scope>
    <source>
        <strain evidence="7">ARSEF 373</strain>
    </source>
</reference>
<dbReference type="PANTHER" id="PTHR12308">
    <property type="entry name" value="ANOCTAMIN"/>
    <property type="match status" value="1"/>
</dbReference>
<keyword evidence="2 5" id="KW-0812">Transmembrane</keyword>
<dbReference type="GO" id="GO:0005254">
    <property type="term" value="F:chloride channel activity"/>
    <property type="evidence" value="ECO:0007669"/>
    <property type="project" value="TreeGrafter"/>
</dbReference>
<dbReference type="InterPro" id="IPR049452">
    <property type="entry name" value="Anoctamin_TM"/>
</dbReference>
<sequence>MGCERDHIHFRLQVSNHPFDQFIHEDKLKALETEIARNELGKCKQYLKTVRPLRHHQKPKHQQQYKQVAQNSVPEMDPLLTDLNHEDLSRARIIRRQLNLDTLADDDHIDGDMFALHDPIALDDLWASGVLNLRMIPQPLNKICMYFGEKMALYFSWLGVYIKMLTKKALGSESRGNEGDILVCLAFVIVIWSLLFMGIWNRKNTLLKALWGLHKVHNPDRPRGSFEGAIGYNKVYDHPEMIYRSMTQRYVAFAFSFLVMLITIFLVMIVNAVVFYIKCLGCSRVFGFIVDKLDDFEFYLPVFYVAFAKEIFKGACFQNNCMAELERQLMVMLTASVQNSNYEEAIKPCVKYGTWNAVNLASRESEAIERQVEIDAYEDDEQFRDYCELVMPFGYATVFVVACPLAPALALANNTLCFLVNIARELIIPKTPVELEQLMQRQEYIADQVVKGV</sequence>